<evidence type="ECO:0000256" key="2">
    <source>
        <dbReference type="ARBA" id="ARBA00038434"/>
    </source>
</evidence>
<evidence type="ECO:0000256" key="3">
    <source>
        <dbReference type="ARBA" id="ARBA00038695"/>
    </source>
</evidence>
<gene>
    <name evidence="7" type="primary">rpoN</name>
    <name evidence="7" type="ORF">BN112_3916</name>
</gene>
<reference evidence="7 8" key="1">
    <citation type="journal article" date="2012" name="BMC Genomics">
        <title>Comparative genomics of the classical Bordetella subspecies: the evolution and exchange of virulence-associated diversity amongst closely related pathogens.</title>
        <authorList>
            <person name="Park J."/>
            <person name="Zhang Y."/>
            <person name="Buboltz A.M."/>
            <person name="Zhang X."/>
            <person name="Schuster S.C."/>
            <person name="Ahuja U."/>
            <person name="Liu M."/>
            <person name="Miller J.F."/>
            <person name="Sebaihia M."/>
            <person name="Bentley S.D."/>
            <person name="Parkhill J."/>
            <person name="Harvill E.T."/>
        </authorList>
    </citation>
    <scope>NUCLEOTIDE SEQUENCE [LARGE SCALE GENOMIC DNA]</scope>
    <source>
        <strain evidence="7 8">253</strain>
    </source>
</reference>
<feature type="compositionally biased region" description="Low complexity" evidence="6">
    <location>
        <begin position="102"/>
        <end position="112"/>
    </location>
</feature>
<feature type="compositionally biased region" description="Basic and acidic residues" evidence="6">
    <location>
        <begin position="90"/>
        <end position="101"/>
    </location>
</feature>
<protein>
    <recommendedName>
        <fullName evidence="4">Ribosome hibernation promoting factor</fullName>
    </recommendedName>
    <alternativeName>
        <fullName evidence="5">Hibernation factor HPF</fullName>
    </alternativeName>
</protein>
<feature type="region of interest" description="Disordered" evidence="6">
    <location>
        <begin position="90"/>
        <end position="112"/>
    </location>
</feature>
<dbReference type="RefSeq" id="WP_003815178.1">
    <property type="nucleotide sequence ID" value="NC_019382.1"/>
</dbReference>
<dbReference type="GO" id="GO:0022627">
    <property type="term" value="C:cytosolic small ribosomal subunit"/>
    <property type="evidence" value="ECO:0007669"/>
    <property type="project" value="TreeGrafter"/>
</dbReference>
<dbReference type="Proteomes" id="UP000007564">
    <property type="component" value="Chromosome"/>
</dbReference>
<keyword evidence="1" id="KW-0810">Translation regulation</keyword>
<dbReference type="Pfam" id="PF02482">
    <property type="entry name" value="Ribosomal_S30AE"/>
    <property type="match status" value="1"/>
</dbReference>
<proteinExistence type="inferred from homology"/>
<comment type="subunit">
    <text evidence="3">Associates exclusively with 100S ribosomes, which are dimers of 70S ribosomes.</text>
</comment>
<dbReference type="CDD" id="cd00552">
    <property type="entry name" value="RaiA"/>
    <property type="match status" value="1"/>
</dbReference>
<dbReference type="FunFam" id="3.30.160.100:FF:000001">
    <property type="entry name" value="Ribosome hibernation promoting factor"/>
    <property type="match status" value="1"/>
</dbReference>
<dbReference type="Gene3D" id="3.30.160.100">
    <property type="entry name" value="Ribosome hibernation promotion factor-like"/>
    <property type="match status" value="1"/>
</dbReference>
<evidence type="ECO:0000313" key="8">
    <source>
        <dbReference type="Proteomes" id="UP000007564"/>
    </source>
</evidence>
<comment type="similarity">
    <text evidence="2">Belongs to the HPF/YfiA ribosome-associated protein family. Short HPF subfamily.</text>
</comment>
<evidence type="ECO:0000256" key="1">
    <source>
        <dbReference type="ARBA" id="ARBA00022845"/>
    </source>
</evidence>
<evidence type="ECO:0000313" key="7">
    <source>
        <dbReference type="EMBL" id="CCJ55830.1"/>
    </source>
</evidence>
<name>A0A0C6PCG6_BORBO</name>
<dbReference type="HOGENOM" id="CLU_071472_3_1_4"/>
<dbReference type="GO" id="GO:0045900">
    <property type="term" value="P:negative regulation of translational elongation"/>
    <property type="evidence" value="ECO:0007669"/>
    <property type="project" value="TreeGrafter"/>
</dbReference>
<dbReference type="InterPro" id="IPR050574">
    <property type="entry name" value="HPF/YfiA_ribosome-assoc"/>
</dbReference>
<dbReference type="OrthoDB" id="9795980at2"/>
<sequence length="112" mass="12745">MNLSICGRHLDVTPAIREYVMNKLARVLRHFDHVIDTQVMLSVEPLRHKAEITMRLRGKDIHCEAVDENLYAAIDLLVDKIDRQVIKHKDKVQSHSAESAKRQAAALAAQQP</sequence>
<dbReference type="SUPFAM" id="SSF69754">
    <property type="entry name" value="Ribosome binding protein Y (YfiA homologue)"/>
    <property type="match status" value="1"/>
</dbReference>
<organism evidence="7 8">
    <name type="scientific">Bordetella bronchiseptica 253</name>
    <dbReference type="NCBI Taxonomy" id="568707"/>
    <lineage>
        <taxon>Bacteria</taxon>
        <taxon>Pseudomonadati</taxon>
        <taxon>Pseudomonadota</taxon>
        <taxon>Betaproteobacteria</taxon>
        <taxon>Burkholderiales</taxon>
        <taxon>Alcaligenaceae</taxon>
        <taxon>Bordetella</taxon>
    </lineage>
</organism>
<dbReference type="AlphaFoldDB" id="A0A0C6PCG6"/>
<dbReference type="PANTHER" id="PTHR33231">
    <property type="entry name" value="30S RIBOSOMAL PROTEIN"/>
    <property type="match status" value="1"/>
</dbReference>
<evidence type="ECO:0000256" key="5">
    <source>
        <dbReference type="ARBA" id="ARBA00041319"/>
    </source>
</evidence>
<evidence type="ECO:0000256" key="6">
    <source>
        <dbReference type="SAM" id="MobiDB-lite"/>
    </source>
</evidence>
<dbReference type="EMBL" id="HE965806">
    <property type="protein sequence ID" value="CCJ55830.1"/>
    <property type="molecule type" value="Genomic_DNA"/>
</dbReference>
<dbReference type="InterPro" id="IPR036567">
    <property type="entry name" value="RHF-like"/>
</dbReference>
<dbReference type="KEGG" id="bbh:BN112_3916"/>
<dbReference type="PANTHER" id="PTHR33231:SF1">
    <property type="entry name" value="30S RIBOSOMAL PROTEIN"/>
    <property type="match status" value="1"/>
</dbReference>
<evidence type="ECO:0000256" key="4">
    <source>
        <dbReference type="ARBA" id="ARBA00041148"/>
    </source>
</evidence>
<dbReference type="NCBIfam" id="TIGR00741">
    <property type="entry name" value="yfiA"/>
    <property type="match status" value="1"/>
</dbReference>
<dbReference type="GO" id="GO:0043024">
    <property type="term" value="F:ribosomal small subunit binding"/>
    <property type="evidence" value="ECO:0007669"/>
    <property type="project" value="TreeGrafter"/>
</dbReference>
<dbReference type="GeneID" id="93205832"/>
<accession>A0A0C6PCG6</accession>
<dbReference type="InterPro" id="IPR003489">
    <property type="entry name" value="RHF/RaiA"/>
</dbReference>